<evidence type="ECO:0000313" key="9">
    <source>
        <dbReference type="Proteomes" id="UP000287394"/>
    </source>
</evidence>
<dbReference type="SUPFAM" id="SSF52304">
    <property type="entry name" value="Type II 3-dehydroquinate dehydratase"/>
    <property type="match status" value="1"/>
</dbReference>
<organism evidence="8 9">
    <name type="scientific">Capsulimonas corticalis</name>
    <dbReference type="NCBI Taxonomy" id="2219043"/>
    <lineage>
        <taxon>Bacteria</taxon>
        <taxon>Bacillati</taxon>
        <taxon>Armatimonadota</taxon>
        <taxon>Armatimonadia</taxon>
        <taxon>Capsulimonadales</taxon>
        <taxon>Capsulimonadaceae</taxon>
        <taxon>Capsulimonas</taxon>
    </lineage>
</organism>
<dbReference type="PIRSF" id="PIRSF001399">
    <property type="entry name" value="DHquinase_II"/>
    <property type="match status" value="1"/>
</dbReference>
<comment type="similarity">
    <text evidence="3 7">Belongs to the type-II 3-dehydroquinase family.</text>
</comment>
<dbReference type="FunCoup" id="A0A402D254">
    <property type="interactions" value="193"/>
</dbReference>
<dbReference type="AlphaFoldDB" id="A0A402D254"/>
<dbReference type="InterPro" id="IPR018509">
    <property type="entry name" value="DHquinase_II_CS"/>
</dbReference>
<dbReference type="PROSITE" id="PS01029">
    <property type="entry name" value="DEHYDROQUINASE_II"/>
    <property type="match status" value="1"/>
</dbReference>
<keyword evidence="7" id="KW-0028">Amino-acid biosynthesis</keyword>
<dbReference type="NCBIfam" id="NF003806">
    <property type="entry name" value="PRK05395.1-3"/>
    <property type="match status" value="1"/>
</dbReference>
<reference evidence="8 9" key="1">
    <citation type="journal article" date="2019" name="Int. J. Syst. Evol. Microbiol.">
        <title>Capsulimonas corticalis gen. nov., sp. nov., an aerobic capsulated bacterium, of a novel bacterial order, Capsulimonadales ord. nov., of the class Armatimonadia of the phylum Armatimonadetes.</title>
        <authorList>
            <person name="Li J."/>
            <person name="Kudo C."/>
            <person name="Tonouchi A."/>
        </authorList>
    </citation>
    <scope>NUCLEOTIDE SEQUENCE [LARGE SCALE GENOMIC DNA]</scope>
    <source>
        <strain evidence="8 9">AX-7</strain>
    </source>
</reference>
<feature type="binding site" evidence="7">
    <location>
        <position position="94"/>
    </location>
    <ligand>
        <name>substrate</name>
    </ligand>
</feature>
<dbReference type="CDD" id="cd00466">
    <property type="entry name" value="DHQase_II"/>
    <property type="match status" value="1"/>
</dbReference>
<proteinExistence type="inferred from homology"/>
<evidence type="ECO:0000256" key="1">
    <source>
        <dbReference type="ARBA" id="ARBA00001864"/>
    </source>
</evidence>
<comment type="subunit">
    <text evidence="4 7">Homododecamer.</text>
</comment>
<dbReference type="GO" id="GO:0003855">
    <property type="term" value="F:3-dehydroquinate dehydratase activity"/>
    <property type="evidence" value="ECO:0007669"/>
    <property type="project" value="UniProtKB-UniRule"/>
</dbReference>
<dbReference type="NCBIfam" id="NF003805">
    <property type="entry name" value="PRK05395.1-2"/>
    <property type="match status" value="1"/>
</dbReference>
<comment type="catalytic activity">
    <reaction evidence="1 7">
        <text>3-dehydroquinate = 3-dehydroshikimate + H2O</text>
        <dbReference type="Rhea" id="RHEA:21096"/>
        <dbReference type="ChEBI" id="CHEBI:15377"/>
        <dbReference type="ChEBI" id="CHEBI:16630"/>
        <dbReference type="ChEBI" id="CHEBI:32364"/>
        <dbReference type="EC" id="4.2.1.10"/>
    </reaction>
</comment>
<dbReference type="Pfam" id="PF01220">
    <property type="entry name" value="DHquinase_II"/>
    <property type="match status" value="1"/>
</dbReference>
<feature type="site" description="Transition state stabilizer" evidence="7">
    <location>
        <position position="25"/>
    </location>
</feature>
<dbReference type="HAMAP" id="MF_00169">
    <property type="entry name" value="AroQ"/>
    <property type="match status" value="1"/>
</dbReference>
<dbReference type="Gene3D" id="3.40.50.9100">
    <property type="entry name" value="Dehydroquinase, class II"/>
    <property type="match status" value="1"/>
</dbReference>
<feature type="binding site" evidence="7">
    <location>
        <position position="81"/>
    </location>
    <ligand>
        <name>substrate</name>
    </ligand>
</feature>
<dbReference type="Proteomes" id="UP000287394">
    <property type="component" value="Chromosome"/>
</dbReference>
<evidence type="ECO:0000256" key="6">
    <source>
        <dbReference type="ARBA" id="ARBA00023239"/>
    </source>
</evidence>
<evidence type="ECO:0000256" key="5">
    <source>
        <dbReference type="ARBA" id="ARBA00012060"/>
    </source>
</evidence>
<dbReference type="GO" id="GO:0019631">
    <property type="term" value="P:quinate catabolic process"/>
    <property type="evidence" value="ECO:0007669"/>
    <property type="project" value="TreeGrafter"/>
</dbReference>
<protein>
    <recommendedName>
        <fullName evidence="5 7">3-dehydroquinate dehydratase</fullName>
        <shortName evidence="7">3-dehydroquinase</shortName>
        <ecNumber evidence="5 7">4.2.1.10</ecNumber>
    </recommendedName>
    <alternativeName>
        <fullName evidence="7">Type II DHQase</fullName>
    </alternativeName>
</protein>
<dbReference type="PANTHER" id="PTHR21272:SF3">
    <property type="entry name" value="CATABOLIC 3-DEHYDROQUINASE"/>
    <property type="match status" value="1"/>
</dbReference>
<dbReference type="PANTHER" id="PTHR21272">
    <property type="entry name" value="CATABOLIC 3-DEHYDROQUINASE"/>
    <property type="match status" value="1"/>
</dbReference>
<evidence type="ECO:0000313" key="8">
    <source>
        <dbReference type="EMBL" id="BDI30176.1"/>
    </source>
</evidence>
<evidence type="ECO:0000256" key="3">
    <source>
        <dbReference type="ARBA" id="ARBA00011037"/>
    </source>
</evidence>
<dbReference type="GO" id="GO:0008652">
    <property type="term" value="P:amino acid biosynthetic process"/>
    <property type="evidence" value="ECO:0007669"/>
    <property type="project" value="UniProtKB-KW"/>
</dbReference>
<evidence type="ECO:0000256" key="2">
    <source>
        <dbReference type="ARBA" id="ARBA00004902"/>
    </source>
</evidence>
<name>A0A402D254_9BACT</name>
<dbReference type="GO" id="GO:0009423">
    <property type="term" value="P:chorismate biosynthetic process"/>
    <property type="evidence" value="ECO:0007669"/>
    <property type="project" value="UniProtKB-UniRule"/>
</dbReference>
<keyword evidence="7" id="KW-0057">Aromatic amino acid biosynthesis</keyword>
<dbReference type="InterPro" id="IPR001874">
    <property type="entry name" value="DHquinase_II"/>
</dbReference>
<accession>A0A402D254</accession>
<evidence type="ECO:0000256" key="7">
    <source>
        <dbReference type="HAMAP-Rule" id="MF_00169"/>
    </source>
</evidence>
<comment type="pathway">
    <text evidence="2 7">Metabolic intermediate biosynthesis; chorismate biosynthesis; chorismate from D-erythrose 4-phosphate and phosphoenolpyruvate: step 3/7.</text>
</comment>
<sequence>MQLTRSGPIKIAVIHGPNLNMLGIRDPDIYGKDNFDSVNQKIEAHAKSLGLEITIQQSNSEGAIIDFVQEAMSWADAIVINPGAYTHYSYAIRDAIGDSRLPTIEVHLTNVHAREEFRRNSVISPVSTGQIVGFGTNSYLLALTAAKRLVEESHR</sequence>
<comment type="function">
    <text evidence="7">Catalyzes a trans-dehydration via an enolate intermediate.</text>
</comment>
<feature type="binding site" evidence="7">
    <location>
        <position position="87"/>
    </location>
    <ligand>
        <name>substrate</name>
    </ligand>
</feature>
<feature type="active site" description="Proton acceptor" evidence="7">
    <location>
        <position position="30"/>
    </location>
</feature>
<dbReference type="GO" id="GO:0009073">
    <property type="term" value="P:aromatic amino acid family biosynthetic process"/>
    <property type="evidence" value="ECO:0007669"/>
    <property type="project" value="UniProtKB-KW"/>
</dbReference>
<feature type="active site" description="Proton donor" evidence="7">
    <location>
        <position position="107"/>
    </location>
</feature>
<dbReference type="KEGG" id="ccot:CCAX7_22270"/>
<keyword evidence="9" id="KW-1185">Reference proteome</keyword>
<gene>
    <name evidence="7 8" type="primary">aroQ</name>
    <name evidence="8" type="ORF">CCAX7_22270</name>
</gene>
<evidence type="ECO:0000256" key="4">
    <source>
        <dbReference type="ARBA" id="ARBA00011193"/>
    </source>
</evidence>
<dbReference type="EC" id="4.2.1.10" evidence="5 7"/>
<dbReference type="NCBIfam" id="TIGR01088">
    <property type="entry name" value="aroQ"/>
    <property type="match status" value="1"/>
</dbReference>
<keyword evidence="6 7" id="KW-0456">Lyase</keyword>
<feature type="binding site" evidence="7">
    <location>
        <position position="118"/>
    </location>
    <ligand>
        <name>substrate</name>
    </ligand>
</feature>
<feature type="binding site" evidence="7">
    <location>
        <begin position="108"/>
        <end position="109"/>
    </location>
    <ligand>
        <name>substrate</name>
    </ligand>
</feature>
<dbReference type="EMBL" id="AP025739">
    <property type="protein sequence ID" value="BDI30176.1"/>
    <property type="molecule type" value="Genomic_DNA"/>
</dbReference>
<dbReference type="RefSeq" id="WP_218025711.1">
    <property type="nucleotide sequence ID" value="NZ_AP025739.1"/>
</dbReference>
<dbReference type="InterPro" id="IPR036441">
    <property type="entry name" value="DHquinase_II_sf"/>
</dbReference>
<dbReference type="NCBIfam" id="NF003807">
    <property type="entry name" value="PRK05395.1-4"/>
    <property type="match status" value="1"/>
</dbReference>